<reference evidence="1" key="2">
    <citation type="submission" date="2020-11" db="EMBL/GenBank/DDBJ databases">
        <authorList>
            <consortium name="DOE Joint Genome Institute"/>
            <person name="Kuo A."/>
            <person name="Miyauchi S."/>
            <person name="Kiss E."/>
            <person name="Drula E."/>
            <person name="Kohler A."/>
            <person name="Sanchez-Garcia M."/>
            <person name="Andreopoulos B."/>
            <person name="Barry K.W."/>
            <person name="Bonito G."/>
            <person name="Buee M."/>
            <person name="Carver A."/>
            <person name="Chen C."/>
            <person name="Cichocki N."/>
            <person name="Clum A."/>
            <person name="Culley D."/>
            <person name="Crous P.W."/>
            <person name="Fauchery L."/>
            <person name="Girlanda M."/>
            <person name="Hayes R."/>
            <person name="Keri Z."/>
            <person name="Labutti K."/>
            <person name="Lipzen A."/>
            <person name="Lombard V."/>
            <person name="Magnuson J."/>
            <person name="Maillard F."/>
            <person name="Morin E."/>
            <person name="Murat C."/>
            <person name="Nolan M."/>
            <person name="Ohm R."/>
            <person name="Pangilinan J."/>
            <person name="Pereira M."/>
            <person name="Perotto S."/>
            <person name="Peter M."/>
            <person name="Riley R."/>
            <person name="Sitrit Y."/>
            <person name="Stielow B."/>
            <person name="Szollosi G."/>
            <person name="Zifcakova L."/>
            <person name="Stursova M."/>
            <person name="Spatafora J.W."/>
            <person name="Tedersoo L."/>
            <person name="Vaario L.-M."/>
            <person name="Yamada A."/>
            <person name="Yan M."/>
            <person name="Wang P."/>
            <person name="Xu J."/>
            <person name="Bruns T."/>
            <person name="Baldrian P."/>
            <person name="Vilgalys R."/>
            <person name="Henrissat B."/>
            <person name="Grigoriev I.V."/>
            <person name="Hibbett D."/>
            <person name="Nagy L.G."/>
            <person name="Martin F.M."/>
        </authorList>
    </citation>
    <scope>NUCLEOTIDE SEQUENCE</scope>
    <source>
        <strain evidence="1">UH-Tt-Lm1</strain>
    </source>
</reference>
<proteinExistence type="predicted"/>
<dbReference type="AlphaFoldDB" id="A0A9P6L9L9"/>
<comment type="caution">
    <text evidence="1">The sequence shown here is derived from an EMBL/GenBank/DDBJ whole genome shotgun (WGS) entry which is preliminary data.</text>
</comment>
<name>A0A9P6L9L9_9AGAM</name>
<reference evidence="1" key="1">
    <citation type="journal article" date="2020" name="Nat. Commun.">
        <title>Large-scale genome sequencing of mycorrhizal fungi provides insights into the early evolution of symbiotic traits.</title>
        <authorList>
            <person name="Miyauchi S."/>
            <person name="Kiss E."/>
            <person name="Kuo A."/>
            <person name="Drula E."/>
            <person name="Kohler A."/>
            <person name="Sanchez-Garcia M."/>
            <person name="Morin E."/>
            <person name="Andreopoulos B."/>
            <person name="Barry K.W."/>
            <person name="Bonito G."/>
            <person name="Buee M."/>
            <person name="Carver A."/>
            <person name="Chen C."/>
            <person name="Cichocki N."/>
            <person name="Clum A."/>
            <person name="Culley D."/>
            <person name="Crous P.W."/>
            <person name="Fauchery L."/>
            <person name="Girlanda M."/>
            <person name="Hayes R.D."/>
            <person name="Keri Z."/>
            <person name="LaButti K."/>
            <person name="Lipzen A."/>
            <person name="Lombard V."/>
            <person name="Magnuson J."/>
            <person name="Maillard F."/>
            <person name="Murat C."/>
            <person name="Nolan M."/>
            <person name="Ohm R.A."/>
            <person name="Pangilinan J."/>
            <person name="Pereira M.F."/>
            <person name="Perotto S."/>
            <person name="Peter M."/>
            <person name="Pfister S."/>
            <person name="Riley R."/>
            <person name="Sitrit Y."/>
            <person name="Stielow J.B."/>
            <person name="Szollosi G."/>
            <person name="Zifcakova L."/>
            <person name="Stursova M."/>
            <person name="Spatafora J.W."/>
            <person name="Tedersoo L."/>
            <person name="Vaario L.M."/>
            <person name="Yamada A."/>
            <person name="Yan M."/>
            <person name="Wang P."/>
            <person name="Xu J."/>
            <person name="Bruns T."/>
            <person name="Baldrian P."/>
            <person name="Vilgalys R."/>
            <person name="Dunand C."/>
            <person name="Henrissat B."/>
            <person name="Grigoriev I.V."/>
            <person name="Hibbett D."/>
            <person name="Nagy L.G."/>
            <person name="Martin F.M."/>
        </authorList>
    </citation>
    <scope>NUCLEOTIDE SEQUENCE</scope>
    <source>
        <strain evidence="1">UH-Tt-Lm1</strain>
    </source>
</reference>
<dbReference type="EMBL" id="WIUZ02000003">
    <property type="protein sequence ID" value="KAF9789553.1"/>
    <property type="molecule type" value="Genomic_DNA"/>
</dbReference>
<accession>A0A9P6L9L9</accession>
<organism evidence="1 2">
    <name type="scientific">Thelephora terrestris</name>
    <dbReference type="NCBI Taxonomy" id="56493"/>
    <lineage>
        <taxon>Eukaryota</taxon>
        <taxon>Fungi</taxon>
        <taxon>Dikarya</taxon>
        <taxon>Basidiomycota</taxon>
        <taxon>Agaricomycotina</taxon>
        <taxon>Agaricomycetes</taxon>
        <taxon>Thelephorales</taxon>
        <taxon>Thelephoraceae</taxon>
        <taxon>Thelephora</taxon>
    </lineage>
</organism>
<keyword evidence="2" id="KW-1185">Reference proteome</keyword>
<dbReference type="Proteomes" id="UP000736335">
    <property type="component" value="Unassembled WGS sequence"/>
</dbReference>
<sequence>MLFLAIGRRPLYGGFERLEWLVIGHIIYLLDQNRPQGGILRKPDVKETGDGGPGPGAWMSVCGLDETVVGACWVGVIKVWRESRFKGLAGIGEDNNNSNTITFIGVIQNRRHRHGQKKT</sequence>
<protein>
    <submittedName>
        <fullName evidence="1">Uncharacterized protein</fullName>
    </submittedName>
</protein>
<gene>
    <name evidence="1" type="ORF">BJ322DRAFT_1018171</name>
</gene>
<evidence type="ECO:0000313" key="1">
    <source>
        <dbReference type="EMBL" id="KAF9789553.1"/>
    </source>
</evidence>
<evidence type="ECO:0000313" key="2">
    <source>
        <dbReference type="Proteomes" id="UP000736335"/>
    </source>
</evidence>